<evidence type="ECO:0000256" key="17">
    <source>
        <dbReference type="RuleBase" id="RU000688"/>
    </source>
</evidence>
<dbReference type="PROSITE" id="PS00237">
    <property type="entry name" value="G_PROTEIN_RECEP_F1_1"/>
    <property type="match status" value="1"/>
</dbReference>
<evidence type="ECO:0000313" key="21">
    <source>
        <dbReference type="Ensembl" id="ENSAMXP00005053088.1"/>
    </source>
</evidence>
<feature type="transmembrane region" description="Helical" evidence="18">
    <location>
        <begin position="288"/>
        <end position="308"/>
    </location>
</feature>
<keyword evidence="7 17" id="KW-0297">G-protein coupled receptor</keyword>
<dbReference type="Proteomes" id="UP000752171">
    <property type="component" value="Unassembled WGS sequence"/>
</dbReference>
<evidence type="ECO:0000256" key="4">
    <source>
        <dbReference type="ARBA" id="ARBA00022553"/>
    </source>
</evidence>
<evidence type="ECO:0000256" key="1">
    <source>
        <dbReference type="ARBA" id="ARBA00004651"/>
    </source>
</evidence>
<dbReference type="AlphaFoldDB" id="A0A8B9LLX7"/>
<keyword evidence="12" id="KW-0325">Glycoprotein</keyword>
<dbReference type="InterPro" id="IPR000276">
    <property type="entry name" value="GPCR_Rhodpsn"/>
</dbReference>
<dbReference type="InterPro" id="IPR001504">
    <property type="entry name" value="Brdyknn_2_rcpt"/>
</dbReference>
<organism evidence="21 22">
    <name type="scientific">Astyanax mexicanus</name>
    <name type="common">Blind cave fish</name>
    <name type="synonym">Astyanax fasciatus mexicanus</name>
    <dbReference type="NCBI Taxonomy" id="7994"/>
    <lineage>
        <taxon>Eukaryota</taxon>
        <taxon>Metazoa</taxon>
        <taxon>Chordata</taxon>
        <taxon>Craniata</taxon>
        <taxon>Vertebrata</taxon>
        <taxon>Euteleostomi</taxon>
        <taxon>Actinopterygii</taxon>
        <taxon>Neopterygii</taxon>
        <taxon>Teleostei</taxon>
        <taxon>Ostariophysi</taxon>
        <taxon>Characiformes</taxon>
        <taxon>Characoidei</taxon>
        <taxon>Acestrorhamphidae</taxon>
        <taxon>Acestrorhamphinae</taxon>
        <taxon>Astyanax</taxon>
    </lineage>
</organism>
<keyword evidence="11 17" id="KW-0675">Receptor</keyword>
<feature type="transmembrane region" description="Helical" evidence="18">
    <location>
        <begin position="198"/>
        <end position="217"/>
    </location>
</feature>
<feature type="domain" description="G-protein coupled receptors family 1 profile" evidence="19">
    <location>
        <begin position="45"/>
        <end position="301"/>
    </location>
</feature>
<evidence type="ECO:0000256" key="18">
    <source>
        <dbReference type="SAM" id="Phobius"/>
    </source>
</evidence>
<evidence type="ECO:0000313" key="23">
    <source>
        <dbReference type="Proteomes" id="UP000752171"/>
    </source>
</evidence>
<evidence type="ECO:0000256" key="15">
    <source>
        <dbReference type="ARBA" id="ARBA00025423"/>
    </source>
</evidence>
<keyword evidence="14" id="KW-0449">Lipoprotein</keyword>
<evidence type="ECO:0000259" key="19">
    <source>
        <dbReference type="PROSITE" id="PS50262"/>
    </source>
</evidence>
<dbReference type="GO" id="GO:0016493">
    <property type="term" value="F:C-C chemokine receptor activity"/>
    <property type="evidence" value="ECO:0007669"/>
    <property type="project" value="TreeGrafter"/>
</dbReference>
<keyword evidence="10" id="KW-1015">Disulfide bond</keyword>
<comment type="subunit">
    <text evidence="16">Forms a complex with PECAM1 and GNAQ. Interacts with PECAM1.</text>
</comment>
<evidence type="ECO:0000256" key="2">
    <source>
        <dbReference type="ARBA" id="ARBA00013512"/>
    </source>
</evidence>
<dbReference type="GO" id="GO:0007204">
    <property type="term" value="P:positive regulation of cytosolic calcium ion concentration"/>
    <property type="evidence" value="ECO:0007669"/>
    <property type="project" value="TreeGrafter"/>
</dbReference>
<comment type="similarity">
    <text evidence="17">Belongs to the G-protein coupled receptor 1 family.</text>
</comment>
<comment type="function">
    <text evidence="15">Receptor for bradykinin. It is associated with G proteins that activate a phosphatidylinositol-calcium second messenger system.</text>
</comment>
<keyword evidence="3" id="KW-1003">Cell membrane</keyword>
<dbReference type="PANTHER" id="PTHR10489:SF957">
    <property type="entry name" value="B2 BRADYKININ RECEPTOR"/>
    <property type="match status" value="1"/>
</dbReference>
<evidence type="ECO:0000256" key="7">
    <source>
        <dbReference type="ARBA" id="ARBA00023040"/>
    </source>
</evidence>
<dbReference type="GO" id="GO:0006955">
    <property type="term" value="P:immune response"/>
    <property type="evidence" value="ECO:0007669"/>
    <property type="project" value="TreeGrafter"/>
</dbReference>
<dbReference type="SUPFAM" id="SSF81321">
    <property type="entry name" value="Family A G protein-coupled receptor-like"/>
    <property type="match status" value="1"/>
</dbReference>
<gene>
    <name evidence="20" type="primary">BDKRB2</name>
    <name evidence="20" type="ORF">AMEX_G1936</name>
</gene>
<dbReference type="PANTHER" id="PTHR10489">
    <property type="entry name" value="CELL ADHESION MOLECULE"/>
    <property type="match status" value="1"/>
</dbReference>
<evidence type="ECO:0000256" key="8">
    <source>
        <dbReference type="ARBA" id="ARBA00023136"/>
    </source>
</evidence>
<feature type="transmembrane region" description="Helical" evidence="18">
    <location>
        <begin position="109"/>
        <end position="128"/>
    </location>
</feature>
<protein>
    <recommendedName>
        <fullName evidence="2">B2 bradykinin receptor</fullName>
    </recommendedName>
</protein>
<feature type="transmembrane region" description="Helical" evidence="18">
    <location>
        <begin position="67"/>
        <end position="89"/>
    </location>
</feature>
<dbReference type="Proteomes" id="UP000694621">
    <property type="component" value="Unplaced"/>
</dbReference>
<dbReference type="GO" id="GO:0060326">
    <property type="term" value="P:cell chemotaxis"/>
    <property type="evidence" value="ECO:0007669"/>
    <property type="project" value="TreeGrafter"/>
</dbReference>
<reference evidence="21" key="2">
    <citation type="submission" date="2025-05" db="UniProtKB">
        <authorList>
            <consortium name="Ensembl"/>
        </authorList>
    </citation>
    <scope>IDENTIFICATION</scope>
</reference>
<keyword evidence="6 18" id="KW-1133">Transmembrane helix</keyword>
<evidence type="ECO:0000256" key="13">
    <source>
        <dbReference type="ARBA" id="ARBA00023224"/>
    </source>
</evidence>
<reference evidence="20 23" key="1">
    <citation type="submission" date="2021-07" db="EMBL/GenBank/DDBJ databases">
        <authorList>
            <person name="Imarazene B."/>
            <person name="Zahm M."/>
            <person name="Klopp C."/>
            <person name="Cabau C."/>
            <person name="Beille S."/>
            <person name="Jouanno E."/>
            <person name="Castinel A."/>
            <person name="Lluch J."/>
            <person name="Gil L."/>
            <person name="Kuchtly C."/>
            <person name="Lopez Roques C."/>
            <person name="Donnadieu C."/>
            <person name="Parrinello H."/>
            <person name="Journot L."/>
            <person name="Du K."/>
            <person name="Schartl M."/>
            <person name="Retaux S."/>
            <person name="Guiguen Y."/>
        </authorList>
    </citation>
    <scope>NUCLEOTIDE SEQUENCE [LARGE SCALE GENOMIC DNA]</scope>
    <source>
        <strain evidence="20">Pach_M1</strain>
        <tissue evidence="20">Testis</tissue>
    </source>
</reference>
<evidence type="ECO:0000256" key="14">
    <source>
        <dbReference type="ARBA" id="ARBA00023288"/>
    </source>
</evidence>
<proteinExistence type="inferred from homology"/>
<name>A0A8B9LLX7_ASTMX</name>
<dbReference type="InterPro" id="IPR000496">
    <property type="entry name" value="Brdyknn_rcpt"/>
</dbReference>
<dbReference type="GO" id="GO:0006939">
    <property type="term" value="P:smooth muscle contraction"/>
    <property type="evidence" value="ECO:0007669"/>
    <property type="project" value="InterPro"/>
</dbReference>
<evidence type="ECO:0000256" key="6">
    <source>
        <dbReference type="ARBA" id="ARBA00022989"/>
    </source>
</evidence>
<comment type="subcellular location">
    <subcellularLocation>
        <location evidence="1">Cell membrane</location>
        <topology evidence="1">Multi-pass membrane protein</topology>
    </subcellularLocation>
</comment>
<dbReference type="GO" id="GO:0009897">
    <property type="term" value="C:external side of plasma membrane"/>
    <property type="evidence" value="ECO:0007669"/>
    <property type="project" value="TreeGrafter"/>
</dbReference>
<keyword evidence="13 17" id="KW-0807">Transducer</keyword>
<evidence type="ECO:0000313" key="20">
    <source>
        <dbReference type="EMBL" id="KAG9283194.1"/>
    </source>
</evidence>
<evidence type="ECO:0000256" key="11">
    <source>
        <dbReference type="ARBA" id="ARBA00023170"/>
    </source>
</evidence>
<dbReference type="PRINTS" id="PR00237">
    <property type="entry name" value="GPCRRHODOPSN"/>
</dbReference>
<dbReference type="GO" id="GO:0042310">
    <property type="term" value="P:vasoconstriction"/>
    <property type="evidence" value="ECO:0007669"/>
    <property type="project" value="InterPro"/>
</dbReference>
<dbReference type="InterPro" id="IPR017452">
    <property type="entry name" value="GPCR_Rhodpsn_7TM"/>
</dbReference>
<evidence type="ECO:0000256" key="9">
    <source>
        <dbReference type="ARBA" id="ARBA00023139"/>
    </source>
</evidence>
<dbReference type="Pfam" id="PF00001">
    <property type="entry name" value="7tm_1"/>
    <property type="match status" value="1"/>
</dbReference>
<evidence type="ECO:0000256" key="10">
    <source>
        <dbReference type="ARBA" id="ARBA00023157"/>
    </source>
</evidence>
<dbReference type="GO" id="GO:0019957">
    <property type="term" value="F:C-C chemokine binding"/>
    <property type="evidence" value="ECO:0007669"/>
    <property type="project" value="TreeGrafter"/>
</dbReference>
<evidence type="ECO:0000256" key="16">
    <source>
        <dbReference type="ARBA" id="ARBA00025954"/>
    </source>
</evidence>
<dbReference type="PRINTS" id="PR00425">
    <property type="entry name" value="BRADYKININR"/>
</dbReference>
<sequence>MELNLSESLVPVVDSGNCTYTEAWEWLSSLQPTFLALISITGVVGNGLVLCVFCLQRKPCSVADIYLGNLAFADLVMVACLPFWAVTIARDYQWNFGELLCKLVNTAIAMNYFCSVLFLVLVSVDRYLALARPMNPSRLRRSSWAKRMCVGIWAVGMLLSIPSFLFRTVSYFHEAGVHACFLVFPHPSWRIQRNLTRIVLGFVIPLPIIAFCTHHMVKALKDGSAVALPGVKMERRATHLVLTVLAVFLFCWTPYQVVRFLDTLEYYQITSGCFYGHILDISLQVTTYLAYANSAINPYLYVVVGKHFRRRAKGVFRKLLNPVWKDSNMNITYGSKWSESRKDSCILEKRIVPVCITSVGVQLCS</sequence>
<evidence type="ECO:0000313" key="22">
    <source>
        <dbReference type="Proteomes" id="UP000694621"/>
    </source>
</evidence>
<dbReference type="Ensembl" id="ENSAMXT00005057421.1">
    <property type="protein sequence ID" value="ENSAMXP00005053088.1"/>
    <property type="gene ID" value="ENSAMXG00005023817.1"/>
</dbReference>
<feature type="transmembrane region" description="Helical" evidence="18">
    <location>
        <begin position="237"/>
        <end position="255"/>
    </location>
</feature>
<dbReference type="InterPro" id="IPR050119">
    <property type="entry name" value="CCR1-9-like"/>
</dbReference>
<feature type="transmembrane region" description="Helical" evidence="18">
    <location>
        <begin position="34"/>
        <end position="55"/>
    </location>
</feature>
<dbReference type="GO" id="GO:0004947">
    <property type="term" value="F:bradykinin receptor activity"/>
    <property type="evidence" value="ECO:0007669"/>
    <property type="project" value="InterPro"/>
</dbReference>
<evidence type="ECO:0000256" key="3">
    <source>
        <dbReference type="ARBA" id="ARBA00022475"/>
    </source>
</evidence>
<evidence type="ECO:0000256" key="5">
    <source>
        <dbReference type="ARBA" id="ARBA00022692"/>
    </source>
</evidence>
<keyword evidence="4" id="KW-0597">Phosphoprotein</keyword>
<keyword evidence="5 17" id="KW-0812">Transmembrane</keyword>
<dbReference type="EMBL" id="JAICCE010000001">
    <property type="protein sequence ID" value="KAG9283194.1"/>
    <property type="molecule type" value="Genomic_DNA"/>
</dbReference>
<dbReference type="PROSITE" id="PS50262">
    <property type="entry name" value="G_PROTEIN_RECEP_F1_2"/>
    <property type="match status" value="1"/>
</dbReference>
<dbReference type="PRINTS" id="PR00994">
    <property type="entry name" value="BRADYKINNB2R"/>
</dbReference>
<accession>A0A8B9LLX7</accession>
<dbReference type="Gene3D" id="1.20.1070.10">
    <property type="entry name" value="Rhodopsin 7-helix transmembrane proteins"/>
    <property type="match status" value="1"/>
</dbReference>
<keyword evidence="8 18" id="KW-0472">Membrane</keyword>
<keyword evidence="9" id="KW-0564">Palmitate</keyword>
<feature type="transmembrane region" description="Helical" evidence="18">
    <location>
        <begin position="148"/>
        <end position="166"/>
    </location>
</feature>
<dbReference type="GO" id="GO:0019722">
    <property type="term" value="P:calcium-mediated signaling"/>
    <property type="evidence" value="ECO:0007669"/>
    <property type="project" value="TreeGrafter"/>
</dbReference>
<evidence type="ECO:0000256" key="12">
    <source>
        <dbReference type="ARBA" id="ARBA00023180"/>
    </source>
</evidence>